<evidence type="ECO:0000259" key="6">
    <source>
        <dbReference type="PROSITE" id="PS50888"/>
    </source>
</evidence>
<dbReference type="PROSITE" id="PS50888">
    <property type="entry name" value="BHLH"/>
    <property type="match status" value="1"/>
</dbReference>
<organism evidence="7 8">
    <name type="scientific">Turnera subulata</name>
    <dbReference type="NCBI Taxonomy" id="218843"/>
    <lineage>
        <taxon>Eukaryota</taxon>
        <taxon>Viridiplantae</taxon>
        <taxon>Streptophyta</taxon>
        <taxon>Embryophyta</taxon>
        <taxon>Tracheophyta</taxon>
        <taxon>Spermatophyta</taxon>
        <taxon>Magnoliopsida</taxon>
        <taxon>eudicotyledons</taxon>
        <taxon>Gunneridae</taxon>
        <taxon>Pentapetalae</taxon>
        <taxon>rosids</taxon>
        <taxon>fabids</taxon>
        <taxon>Malpighiales</taxon>
        <taxon>Passifloraceae</taxon>
        <taxon>Turnera</taxon>
    </lineage>
</organism>
<dbReference type="GO" id="GO:0005634">
    <property type="term" value="C:nucleus"/>
    <property type="evidence" value="ECO:0007669"/>
    <property type="project" value="UniProtKB-SubCell"/>
</dbReference>
<dbReference type="GO" id="GO:0046983">
    <property type="term" value="F:protein dimerization activity"/>
    <property type="evidence" value="ECO:0007669"/>
    <property type="project" value="InterPro"/>
</dbReference>
<reference evidence="7" key="2">
    <citation type="journal article" date="2023" name="Plants (Basel)">
        <title>Annotation of the Turnera subulata (Passifloraceae) Draft Genome Reveals the S-Locus Evolved after the Divergence of Turneroideae from Passifloroideae in a Stepwise Manner.</title>
        <authorList>
            <person name="Henning P.M."/>
            <person name="Roalson E.H."/>
            <person name="Mir W."/>
            <person name="McCubbin A.G."/>
            <person name="Shore J.S."/>
        </authorList>
    </citation>
    <scope>NUCLEOTIDE SEQUENCE</scope>
    <source>
        <strain evidence="7">F60SS</strain>
    </source>
</reference>
<keyword evidence="4" id="KW-0804">Transcription</keyword>
<evidence type="ECO:0000256" key="1">
    <source>
        <dbReference type="ARBA" id="ARBA00004123"/>
    </source>
</evidence>
<dbReference type="InterPro" id="IPR011598">
    <property type="entry name" value="bHLH_dom"/>
</dbReference>
<dbReference type="InterPro" id="IPR036638">
    <property type="entry name" value="HLH_DNA-bd_sf"/>
</dbReference>
<keyword evidence="3" id="KW-0238">DNA-binding</keyword>
<proteinExistence type="predicted"/>
<protein>
    <recommendedName>
        <fullName evidence="6">BHLH domain-containing protein</fullName>
    </recommendedName>
</protein>
<comment type="subcellular location">
    <subcellularLocation>
        <location evidence="1">Nucleus</location>
    </subcellularLocation>
</comment>
<dbReference type="OrthoDB" id="1921534at2759"/>
<dbReference type="GO" id="GO:0000981">
    <property type="term" value="F:DNA-binding transcription factor activity, RNA polymerase II-specific"/>
    <property type="evidence" value="ECO:0007669"/>
    <property type="project" value="TreeGrafter"/>
</dbReference>
<evidence type="ECO:0000256" key="2">
    <source>
        <dbReference type="ARBA" id="ARBA00023015"/>
    </source>
</evidence>
<accession>A0A9Q0FED1</accession>
<keyword evidence="5" id="KW-0539">Nucleus</keyword>
<evidence type="ECO:0000313" key="7">
    <source>
        <dbReference type="EMBL" id="KAJ4829871.1"/>
    </source>
</evidence>
<sequence length="309" mass="34408">MFGQPVAQELASGSETKVLPTHYPGFIIMNLLSSHSNWETPQSLNTDLDFQQEQPPQLATQFLVDYSDNFDLLNPFLDPSYDTNFFYPESYSTITSTDHLLPNLSYLYDPPVLLSPNTFPPEVQDFDAYPHTKRQKLNEGHYYPDMTPTFCDGYASSTCSMPELQALAQFSTGRGSVENGKQKTERCVSAQGIAARERRRKITEKTQALGKLVPGGSNMNTAEMLQAAFKYVKYLQAQVGVLELMGSLQDCEEAVPTPELQILASATIQEKLYMEDQCLVPKALIRILADHQDTQPEPPGLAGPIKPEG</sequence>
<dbReference type="Gene3D" id="4.10.280.10">
    <property type="entry name" value="Helix-loop-helix DNA-binding domain"/>
    <property type="match status" value="1"/>
</dbReference>
<dbReference type="PANTHER" id="PTHR16223:SF49">
    <property type="entry name" value="TRANSCRIPTION FACTOR BHLH52-RELATED"/>
    <property type="match status" value="1"/>
</dbReference>
<keyword evidence="2" id="KW-0805">Transcription regulation</keyword>
<dbReference type="AlphaFoldDB" id="A0A9Q0FED1"/>
<evidence type="ECO:0000313" key="8">
    <source>
        <dbReference type="Proteomes" id="UP001141552"/>
    </source>
</evidence>
<dbReference type="GO" id="GO:0000978">
    <property type="term" value="F:RNA polymerase II cis-regulatory region sequence-specific DNA binding"/>
    <property type="evidence" value="ECO:0007669"/>
    <property type="project" value="TreeGrafter"/>
</dbReference>
<reference evidence="7" key="1">
    <citation type="submission" date="2022-02" db="EMBL/GenBank/DDBJ databases">
        <authorList>
            <person name="Henning P.M."/>
            <person name="McCubbin A.G."/>
            <person name="Shore J.S."/>
        </authorList>
    </citation>
    <scope>NUCLEOTIDE SEQUENCE</scope>
    <source>
        <strain evidence="7">F60SS</strain>
        <tissue evidence="7">Leaves</tissue>
    </source>
</reference>
<gene>
    <name evidence="7" type="ORF">Tsubulata_013130</name>
</gene>
<evidence type="ECO:0000256" key="4">
    <source>
        <dbReference type="ARBA" id="ARBA00023163"/>
    </source>
</evidence>
<comment type="caution">
    <text evidence="7">The sequence shown here is derived from an EMBL/GenBank/DDBJ whole genome shotgun (WGS) entry which is preliminary data.</text>
</comment>
<dbReference type="EMBL" id="JAKUCV010005784">
    <property type="protein sequence ID" value="KAJ4829871.1"/>
    <property type="molecule type" value="Genomic_DNA"/>
</dbReference>
<dbReference type="SMART" id="SM00353">
    <property type="entry name" value="HLH"/>
    <property type="match status" value="1"/>
</dbReference>
<dbReference type="InterPro" id="IPR045843">
    <property type="entry name" value="IND-like"/>
</dbReference>
<dbReference type="PANTHER" id="PTHR16223">
    <property type="entry name" value="TRANSCRIPTION FACTOR BHLH83-RELATED"/>
    <property type="match status" value="1"/>
</dbReference>
<dbReference type="Proteomes" id="UP001141552">
    <property type="component" value="Unassembled WGS sequence"/>
</dbReference>
<evidence type="ECO:0000256" key="5">
    <source>
        <dbReference type="ARBA" id="ARBA00023242"/>
    </source>
</evidence>
<evidence type="ECO:0000256" key="3">
    <source>
        <dbReference type="ARBA" id="ARBA00023125"/>
    </source>
</evidence>
<keyword evidence="8" id="KW-1185">Reference proteome</keyword>
<dbReference type="Pfam" id="PF00010">
    <property type="entry name" value="HLH"/>
    <property type="match status" value="1"/>
</dbReference>
<dbReference type="SUPFAM" id="SSF47459">
    <property type="entry name" value="HLH, helix-loop-helix DNA-binding domain"/>
    <property type="match status" value="1"/>
</dbReference>
<feature type="domain" description="BHLH" evidence="6">
    <location>
        <begin position="186"/>
        <end position="235"/>
    </location>
</feature>
<name>A0A9Q0FED1_9ROSI</name>